<dbReference type="Pfam" id="PF02599">
    <property type="entry name" value="CsrA"/>
    <property type="match status" value="1"/>
</dbReference>
<dbReference type="SUPFAM" id="SSF117130">
    <property type="entry name" value="CsrA-like"/>
    <property type="match status" value="1"/>
</dbReference>
<dbReference type="GO" id="GO:0006402">
    <property type="term" value="P:mRNA catabolic process"/>
    <property type="evidence" value="ECO:0007669"/>
    <property type="project" value="InterPro"/>
</dbReference>
<evidence type="ECO:0008006" key="4">
    <source>
        <dbReference type="Google" id="ProtNLM"/>
    </source>
</evidence>
<dbReference type="Proteomes" id="UP000241074">
    <property type="component" value="Plasmid unnamed"/>
</dbReference>
<proteinExistence type="predicted"/>
<dbReference type="GO" id="GO:0003723">
    <property type="term" value="F:RNA binding"/>
    <property type="evidence" value="ECO:0007669"/>
    <property type="project" value="InterPro"/>
</dbReference>
<organism evidence="2 3">
    <name type="scientific">Ahniella affigens</name>
    <dbReference type="NCBI Taxonomy" id="2021234"/>
    <lineage>
        <taxon>Bacteria</taxon>
        <taxon>Pseudomonadati</taxon>
        <taxon>Pseudomonadota</taxon>
        <taxon>Gammaproteobacteria</taxon>
        <taxon>Lysobacterales</taxon>
        <taxon>Rhodanobacteraceae</taxon>
        <taxon>Ahniella</taxon>
    </lineage>
</organism>
<dbReference type="Gene3D" id="2.60.40.4380">
    <property type="entry name" value="Translational regulator CsrA"/>
    <property type="match status" value="1"/>
</dbReference>
<dbReference type="GO" id="GO:0006109">
    <property type="term" value="P:regulation of carbohydrate metabolic process"/>
    <property type="evidence" value="ECO:0007669"/>
    <property type="project" value="InterPro"/>
</dbReference>
<dbReference type="InterPro" id="IPR003751">
    <property type="entry name" value="CsrA"/>
</dbReference>
<reference evidence="2 3" key="2">
    <citation type="submission" date="2018-03" db="EMBL/GenBank/DDBJ databases">
        <authorList>
            <person name="Keele B.F."/>
        </authorList>
    </citation>
    <scope>NUCLEOTIDE SEQUENCE [LARGE SCALE GENOMIC DNA]</scope>
    <source>
        <strain evidence="2 3">D13</strain>
        <plasmid evidence="3">Plasmid unnamed</plasmid>
    </source>
</reference>
<keyword evidence="2" id="KW-0614">Plasmid</keyword>
<dbReference type="AlphaFoldDB" id="A0A2P1PZV7"/>
<name>A0A2P1PZV7_9GAMM</name>
<evidence type="ECO:0000256" key="1">
    <source>
        <dbReference type="ARBA" id="ARBA00023159"/>
    </source>
</evidence>
<gene>
    <name evidence="2" type="ORF">C7S18_24070</name>
</gene>
<dbReference type="OrthoDB" id="9809061at2"/>
<keyword evidence="3" id="KW-1185">Reference proteome</keyword>
<protein>
    <recommendedName>
        <fullName evidence="4">Carbon storage regulator</fullName>
    </recommendedName>
</protein>
<dbReference type="EMBL" id="CP027861">
    <property type="protein sequence ID" value="AVQ00378.1"/>
    <property type="molecule type" value="Genomic_DNA"/>
</dbReference>
<evidence type="ECO:0000313" key="3">
    <source>
        <dbReference type="Proteomes" id="UP000241074"/>
    </source>
</evidence>
<keyword evidence="1" id="KW-0010">Activator</keyword>
<dbReference type="KEGG" id="xba:C7S18_24070"/>
<reference evidence="2 3" key="1">
    <citation type="submission" date="2018-03" db="EMBL/GenBank/DDBJ databases">
        <title>Ahniella affigens gen. nov., sp. nov., a gammaproteobacterium isolated from sandy soil near a stream.</title>
        <authorList>
            <person name="Ko Y."/>
            <person name="Kim J.-H."/>
        </authorList>
    </citation>
    <scope>NUCLEOTIDE SEQUENCE [LARGE SCALE GENOMIC DNA]</scope>
    <source>
        <strain evidence="2 3">D13</strain>
        <plasmid evidence="3">Plasmid unnamed</plasmid>
    </source>
</reference>
<dbReference type="InterPro" id="IPR036107">
    <property type="entry name" value="CsrA_sf"/>
</dbReference>
<sequence length="66" mass="7702">MNFVLRTWRLDMLILKRRIEECIQIKVPGQDPILVTILKIVDGHVEVGIDAPRTVEVRRAQKDHTK</sequence>
<accession>A0A2P1PZV7</accession>
<evidence type="ECO:0000313" key="2">
    <source>
        <dbReference type="EMBL" id="AVQ00378.1"/>
    </source>
</evidence>
<geneLocation type="plasmid" evidence="2">
    <name>unnamed</name>
</geneLocation>